<evidence type="ECO:0000313" key="3">
    <source>
        <dbReference type="Proteomes" id="UP000594262"/>
    </source>
</evidence>
<name>A0A7M5XDC0_9CNID</name>
<sequence length="1036" mass="119479">IFPKKQNSNIHTQDMDKVISWLSTLAPETIDPSKCTKQKSLYHQILKNSNERLSKQEKVFNLGNGQTFNDPILSAEYLLQREYGDSFLFHPTKHDPLFIPSVWTSKQFEKQDNKGLVDTTHSHSQISVLDFEIDKDLKKTLDNLIESSPHHWFTCEFESFMTSQSDGNPISDDIKINEQKFQDWLSNVKLMYMIAEKFKTEKLTLPSTIEKFDIFLKGCISELRRIAPESELTEGLSRFSRSKNGRKSCNKMSNEFIQSNWPRDSNIRWIFDMTFSVRGEKVERWFFDQLALENNDINADALLDLVLTNTDILRNLKNRMSREFDLLIFSWSRKLIIGVEMKRSMKQAGHAVDQLDEYLSLFEEYLGDQFGQGWTFFPVVCFEEEKLPIQSHHFIDMRTDIKQWLTSVLLKFPEMTYLEGPLIHPVEGLKKVLQMMLFVLHVSKPITATTWFDYITNAIEVVSSRDNIVFYSKNQLPVFVDDNQRYKNLVITGGYSTGKSFLLKQKALLLNEDPEYRGKVMYVCRFRKTDMKNLFYWSVKHELEPRGITVRQSNEVLEIDLKQMITSGKVKALFLDEWIIDMRDIKDIADSISFLWIVSDATNQMYKKQNDLNEDFEFLQLTYNLRNAVEIVQKSESIIETKPFRYGAGLAPTPPNFPRGAPPVYMKTIEEAIVHARKLTSGGILLVAKSLYDVPLRYIRDEGTKLYGGVKCFVFPVEKILDPIQTLKEGKVLITNPDFVSGFEWPTVIFLSNNRNMDFPYLEYHDCNIVLRCTNTLIIVDGKEVGAEYAKEKDEFLKDVSRIDEEKLEVEIAKVLPEIKSKIRGIVKEDVGRFKVGQPYLSRMLEMFEERANPIVMKRIKDISVKLNGHSEESVGDNDTSLSFEEVGEVCLKNSDDKDISNFETMAENFTSIVEKASKDVDVESRSPGLITDTLLQALNPEVLRSCLSALGVNQKNLQYMPLDFTIATMNEEGVKKSFQSLTSGFSSRSFDTSKLLDFYGSFIPNMVRAAKKLTNKNEKDREDDVDGGWYGSRGE</sequence>
<feature type="region of interest" description="Disordered" evidence="1">
    <location>
        <begin position="1015"/>
        <end position="1036"/>
    </location>
</feature>
<proteinExistence type="predicted"/>
<protein>
    <submittedName>
        <fullName evidence="2">Uncharacterized protein</fullName>
    </submittedName>
</protein>
<evidence type="ECO:0000256" key="1">
    <source>
        <dbReference type="SAM" id="MobiDB-lite"/>
    </source>
</evidence>
<organism evidence="2 3">
    <name type="scientific">Clytia hemisphaerica</name>
    <dbReference type="NCBI Taxonomy" id="252671"/>
    <lineage>
        <taxon>Eukaryota</taxon>
        <taxon>Metazoa</taxon>
        <taxon>Cnidaria</taxon>
        <taxon>Hydrozoa</taxon>
        <taxon>Hydroidolina</taxon>
        <taxon>Leptothecata</taxon>
        <taxon>Obeliida</taxon>
        <taxon>Clytiidae</taxon>
        <taxon>Clytia</taxon>
    </lineage>
</organism>
<keyword evidence="3" id="KW-1185">Reference proteome</keyword>
<dbReference type="EnsemblMetazoa" id="CLYHEMT021376.1">
    <property type="protein sequence ID" value="CLYHEMP021376.1"/>
    <property type="gene ID" value="CLYHEMG021376"/>
</dbReference>
<dbReference type="Proteomes" id="UP000594262">
    <property type="component" value="Unplaced"/>
</dbReference>
<reference evidence="2" key="1">
    <citation type="submission" date="2021-01" db="UniProtKB">
        <authorList>
            <consortium name="EnsemblMetazoa"/>
        </authorList>
    </citation>
    <scope>IDENTIFICATION</scope>
</reference>
<dbReference type="AlphaFoldDB" id="A0A7M5XDC0"/>
<accession>A0A7M5XDC0</accession>
<evidence type="ECO:0000313" key="2">
    <source>
        <dbReference type="EnsemblMetazoa" id="CLYHEMP021376.1"/>
    </source>
</evidence>